<proteinExistence type="predicted"/>
<dbReference type="PATRIC" id="fig|1036673.3.peg.358"/>
<dbReference type="InterPro" id="IPR025669">
    <property type="entry name" value="AAA_dom"/>
</dbReference>
<organism evidence="4 5">
    <name type="scientific">Paenibacillus mucilaginosus (strain KNP414)</name>
    <dbReference type="NCBI Taxonomy" id="1036673"/>
    <lineage>
        <taxon>Bacteria</taxon>
        <taxon>Bacillati</taxon>
        <taxon>Bacillota</taxon>
        <taxon>Bacilli</taxon>
        <taxon>Bacillales</taxon>
        <taxon>Paenibacillaceae</taxon>
        <taxon>Paenibacillus</taxon>
    </lineage>
</organism>
<feature type="domain" description="AAA" evidence="3">
    <location>
        <begin position="36"/>
        <end position="171"/>
    </location>
</feature>
<evidence type="ECO:0000313" key="4">
    <source>
        <dbReference type="EMBL" id="AEI39031.1"/>
    </source>
</evidence>
<dbReference type="EMBL" id="CP002869">
    <property type="protein sequence ID" value="AEI39031.1"/>
    <property type="molecule type" value="Genomic_DNA"/>
</dbReference>
<dbReference type="GO" id="GO:0009898">
    <property type="term" value="C:cytoplasmic side of plasma membrane"/>
    <property type="evidence" value="ECO:0007669"/>
    <property type="project" value="TreeGrafter"/>
</dbReference>
<dbReference type="GO" id="GO:0051782">
    <property type="term" value="P:negative regulation of cell division"/>
    <property type="evidence" value="ECO:0007669"/>
    <property type="project" value="TreeGrafter"/>
</dbReference>
<evidence type="ECO:0000259" key="3">
    <source>
        <dbReference type="Pfam" id="PF13614"/>
    </source>
</evidence>
<reference evidence="5" key="1">
    <citation type="submission" date="2011-06" db="EMBL/GenBank/DDBJ databases">
        <title>Complete genome sequence of Paenibacillus mucilaginosus KNP414.</title>
        <authorList>
            <person name="Wang J."/>
            <person name="Hu S."/>
            <person name="Hu X."/>
            <person name="Zhang B."/>
            <person name="Dong D."/>
            <person name="Zhang S."/>
            <person name="Zhao K."/>
            <person name="Wu D."/>
        </authorList>
    </citation>
    <scope>NUCLEOTIDE SEQUENCE [LARGE SCALE GENOMIC DNA]</scope>
    <source>
        <strain evidence="5">KNP414</strain>
    </source>
</reference>
<dbReference type="InterPro" id="IPR050625">
    <property type="entry name" value="ParA/MinD_ATPase"/>
</dbReference>
<keyword evidence="2" id="KW-0067">ATP-binding</keyword>
<evidence type="ECO:0000256" key="1">
    <source>
        <dbReference type="ARBA" id="ARBA00022741"/>
    </source>
</evidence>
<gene>
    <name evidence="4" type="ordered locus">KNP414_00406</name>
</gene>
<dbReference type="SUPFAM" id="SSF52540">
    <property type="entry name" value="P-loop containing nucleoside triphosphate hydrolases"/>
    <property type="match status" value="1"/>
</dbReference>
<dbReference type="GO" id="GO:0016887">
    <property type="term" value="F:ATP hydrolysis activity"/>
    <property type="evidence" value="ECO:0007669"/>
    <property type="project" value="TreeGrafter"/>
</dbReference>
<accession>F8FP81</accession>
<sequence>MDFLNRTKKIIEYNVEKIQSESYFCSNFGFVSLLNGAGTSTLAANTASLLSKQEKKVLLLDANFHQPNLFYFFDGLEVPENQSLSMYFANKIEEKELNIRVPGHENLWLISTSPKDRVDKILQANEDNLGRLMEYVSETFDFVIADIPFLPMSEWFIEILERMDKSIIVWDEQNDCGYKTVQMLEFLDSHSDCVNMVKNVVINKRTKRAYELDKIKKEFNCNYVCSLPHIDDMDELKAAGELIIDSGKMSRAYGKEFYHMVDYLLSNHKTGSSGGEG</sequence>
<dbReference type="AlphaFoldDB" id="F8FP81"/>
<protein>
    <recommendedName>
        <fullName evidence="3">AAA domain-containing protein</fullName>
    </recommendedName>
</protein>
<dbReference type="KEGG" id="pms:KNP414_00406"/>
<dbReference type="HOGENOM" id="CLU_1000064_0_0_9"/>
<dbReference type="InterPro" id="IPR027417">
    <property type="entry name" value="P-loop_NTPase"/>
</dbReference>
<keyword evidence="1" id="KW-0547">Nucleotide-binding</keyword>
<reference evidence="4 5" key="2">
    <citation type="journal article" date="2013" name="Genome Announc.">
        <title>Genome Sequence of Growth-Improving Paenibacillus mucilaginosus Strain KNP414.</title>
        <authorList>
            <person name="Lu J.J."/>
            <person name="Wang J.F."/>
            <person name="Hu X.F."/>
        </authorList>
    </citation>
    <scope>NUCLEOTIDE SEQUENCE [LARGE SCALE GENOMIC DNA]</scope>
    <source>
        <strain evidence="4 5">KNP414</strain>
    </source>
</reference>
<evidence type="ECO:0000256" key="2">
    <source>
        <dbReference type="ARBA" id="ARBA00022840"/>
    </source>
</evidence>
<dbReference type="Pfam" id="PF13614">
    <property type="entry name" value="AAA_31"/>
    <property type="match status" value="1"/>
</dbReference>
<evidence type="ECO:0000313" key="5">
    <source>
        <dbReference type="Proteomes" id="UP000006620"/>
    </source>
</evidence>
<dbReference type="RefSeq" id="WP_013914197.1">
    <property type="nucleotide sequence ID" value="NC_015690.1"/>
</dbReference>
<name>F8FP81_PAEMK</name>
<dbReference type="PANTHER" id="PTHR43384:SF6">
    <property type="entry name" value="SEPTUM SITE-DETERMINING PROTEIN MIND HOMOLOG, CHLOROPLASTIC"/>
    <property type="match status" value="1"/>
</dbReference>
<dbReference type="Proteomes" id="UP000006620">
    <property type="component" value="Chromosome"/>
</dbReference>
<dbReference type="GO" id="GO:0005524">
    <property type="term" value="F:ATP binding"/>
    <property type="evidence" value="ECO:0007669"/>
    <property type="project" value="UniProtKB-KW"/>
</dbReference>
<dbReference type="Gene3D" id="3.40.50.300">
    <property type="entry name" value="P-loop containing nucleotide triphosphate hydrolases"/>
    <property type="match status" value="1"/>
</dbReference>
<dbReference type="PANTHER" id="PTHR43384">
    <property type="entry name" value="SEPTUM SITE-DETERMINING PROTEIN MIND HOMOLOG, CHLOROPLASTIC-RELATED"/>
    <property type="match status" value="1"/>
</dbReference>
<dbReference type="GO" id="GO:0005829">
    <property type="term" value="C:cytosol"/>
    <property type="evidence" value="ECO:0007669"/>
    <property type="project" value="TreeGrafter"/>
</dbReference>